<keyword evidence="2" id="KW-1185">Reference proteome</keyword>
<dbReference type="AlphaFoldDB" id="A0AAP0JS43"/>
<reference evidence="1 2" key="1">
    <citation type="submission" date="2024-01" db="EMBL/GenBank/DDBJ databases">
        <title>Genome assemblies of Stephania.</title>
        <authorList>
            <person name="Yang L."/>
        </authorList>
    </citation>
    <scope>NUCLEOTIDE SEQUENCE [LARGE SCALE GENOMIC DNA]</scope>
    <source>
        <strain evidence="1">QJT</strain>
        <tissue evidence="1">Leaf</tissue>
    </source>
</reference>
<organism evidence="1 2">
    <name type="scientific">Stephania japonica</name>
    <dbReference type="NCBI Taxonomy" id="461633"/>
    <lineage>
        <taxon>Eukaryota</taxon>
        <taxon>Viridiplantae</taxon>
        <taxon>Streptophyta</taxon>
        <taxon>Embryophyta</taxon>
        <taxon>Tracheophyta</taxon>
        <taxon>Spermatophyta</taxon>
        <taxon>Magnoliopsida</taxon>
        <taxon>Ranunculales</taxon>
        <taxon>Menispermaceae</taxon>
        <taxon>Menispermoideae</taxon>
        <taxon>Cissampelideae</taxon>
        <taxon>Stephania</taxon>
    </lineage>
</organism>
<evidence type="ECO:0000313" key="1">
    <source>
        <dbReference type="EMBL" id="KAK9138393.1"/>
    </source>
</evidence>
<gene>
    <name evidence="1" type="ORF">Sjap_008987</name>
</gene>
<proteinExistence type="predicted"/>
<sequence length="84" mass="9229">MTNNGENFQSFMPKRTLDGRVVGSDLDSISGQRRTSIVNLPVRRDGEDIANAMNAGVNSRLPAITKRMVHGHEAGHGDAYLPYF</sequence>
<comment type="caution">
    <text evidence="1">The sequence shown here is derived from an EMBL/GenBank/DDBJ whole genome shotgun (WGS) entry which is preliminary data.</text>
</comment>
<protein>
    <submittedName>
        <fullName evidence="1">Uncharacterized protein</fullName>
    </submittedName>
</protein>
<dbReference type="Proteomes" id="UP001417504">
    <property type="component" value="Unassembled WGS sequence"/>
</dbReference>
<name>A0AAP0JS43_9MAGN</name>
<dbReference type="EMBL" id="JBBNAE010000003">
    <property type="protein sequence ID" value="KAK9138393.1"/>
    <property type="molecule type" value="Genomic_DNA"/>
</dbReference>
<evidence type="ECO:0000313" key="2">
    <source>
        <dbReference type="Proteomes" id="UP001417504"/>
    </source>
</evidence>
<accession>A0AAP0JS43</accession>